<accession>A0A016UKC0</accession>
<reference evidence="2" key="1">
    <citation type="journal article" date="2015" name="Nat. Genet.">
        <title>The genome and transcriptome of the zoonotic hookworm Ancylostoma ceylanicum identify infection-specific gene families.</title>
        <authorList>
            <person name="Schwarz E.M."/>
            <person name="Hu Y."/>
            <person name="Antoshechkin I."/>
            <person name="Miller M.M."/>
            <person name="Sternberg P.W."/>
            <person name="Aroian R.V."/>
        </authorList>
    </citation>
    <scope>NUCLEOTIDE SEQUENCE</scope>
    <source>
        <strain evidence="2">HY135</strain>
    </source>
</reference>
<protein>
    <submittedName>
        <fullName evidence="1">Uncharacterized protein</fullName>
    </submittedName>
</protein>
<name>A0A016UKC0_9BILA</name>
<organism evidence="1 2">
    <name type="scientific">Ancylostoma ceylanicum</name>
    <dbReference type="NCBI Taxonomy" id="53326"/>
    <lineage>
        <taxon>Eukaryota</taxon>
        <taxon>Metazoa</taxon>
        <taxon>Ecdysozoa</taxon>
        <taxon>Nematoda</taxon>
        <taxon>Chromadorea</taxon>
        <taxon>Rhabditida</taxon>
        <taxon>Rhabditina</taxon>
        <taxon>Rhabditomorpha</taxon>
        <taxon>Strongyloidea</taxon>
        <taxon>Ancylostomatidae</taxon>
        <taxon>Ancylostomatinae</taxon>
        <taxon>Ancylostoma</taxon>
    </lineage>
</organism>
<keyword evidence="2" id="KW-1185">Reference proteome</keyword>
<evidence type="ECO:0000313" key="2">
    <source>
        <dbReference type="Proteomes" id="UP000024635"/>
    </source>
</evidence>
<dbReference type="EMBL" id="JARK01001372">
    <property type="protein sequence ID" value="EYC15630.1"/>
    <property type="molecule type" value="Genomic_DNA"/>
</dbReference>
<dbReference type="AlphaFoldDB" id="A0A016UKC0"/>
<sequence length="89" mass="10183">MRNAEVGSSILPWSKTFAGLSRTQIFLQIQSAKDFYVKTRSERFLRVQGAEADMLRLVENSMPLRYATLEVVQTIPVVMSCPHHTLKKE</sequence>
<comment type="caution">
    <text evidence="1">The sequence shown here is derived from an EMBL/GenBank/DDBJ whole genome shotgun (WGS) entry which is preliminary data.</text>
</comment>
<gene>
    <name evidence="1" type="primary">Acey_s0036.g3260</name>
    <name evidence="1" type="ORF">Y032_0036g3260</name>
</gene>
<dbReference type="Proteomes" id="UP000024635">
    <property type="component" value="Unassembled WGS sequence"/>
</dbReference>
<proteinExistence type="predicted"/>
<evidence type="ECO:0000313" key="1">
    <source>
        <dbReference type="EMBL" id="EYC15630.1"/>
    </source>
</evidence>